<name>A0A7C3ZVY2_9CYAN</name>
<keyword evidence="1" id="KW-1133">Transmembrane helix</keyword>
<keyword evidence="1" id="KW-0472">Membrane</keyword>
<dbReference type="InterPro" id="IPR021919">
    <property type="entry name" value="CCB1"/>
</dbReference>
<accession>A0A7C3ZVY2</accession>
<reference evidence="2" key="1">
    <citation type="journal article" date="2020" name="mSystems">
        <title>Genome- and Community-Level Interaction Insights into Carbon Utilization and Element Cycling Functions of Hydrothermarchaeota in Hydrothermal Sediment.</title>
        <authorList>
            <person name="Zhou Z."/>
            <person name="Liu Y."/>
            <person name="Xu W."/>
            <person name="Pan J."/>
            <person name="Luo Z.H."/>
            <person name="Li M."/>
        </authorList>
    </citation>
    <scope>NUCLEOTIDE SEQUENCE [LARGE SCALE GENOMIC DNA]</scope>
    <source>
        <strain evidence="2">SpSt-374</strain>
    </source>
</reference>
<evidence type="ECO:0000313" key="2">
    <source>
        <dbReference type="EMBL" id="HGG02486.1"/>
    </source>
</evidence>
<proteinExistence type="predicted"/>
<organism evidence="2">
    <name type="scientific">Planktothricoides sp. SpSt-374</name>
    <dbReference type="NCBI Taxonomy" id="2282167"/>
    <lineage>
        <taxon>Bacteria</taxon>
        <taxon>Bacillati</taxon>
        <taxon>Cyanobacteriota</taxon>
        <taxon>Cyanophyceae</taxon>
        <taxon>Oscillatoriophycideae</taxon>
        <taxon>Oscillatoriales</taxon>
        <taxon>Oscillatoriaceae</taxon>
        <taxon>Planktothricoides</taxon>
    </lineage>
</organism>
<protein>
    <submittedName>
        <fullName evidence="2">Cofactor assembly of complex C subunit B</fullName>
    </submittedName>
</protein>
<feature type="transmembrane region" description="Helical" evidence="1">
    <location>
        <begin position="6"/>
        <end position="24"/>
    </location>
</feature>
<evidence type="ECO:0000256" key="1">
    <source>
        <dbReference type="SAM" id="Phobius"/>
    </source>
</evidence>
<feature type="transmembrane region" description="Helical" evidence="1">
    <location>
        <begin position="81"/>
        <end position="102"/>
    </location>
</feature>
<dbReference type="Pfam" id="PF12046">
    <property type="entry name" value="CCB1"/>
    <property type="match status" value="1"/>
</dbReference>
<feature type="transmembrane region" description="Helical" evidence="1">
    <location>
        <begin position="108"/>
        <end position="128"/>
    </location>
</feature>
<gene>
    <name evidence="2" type="ORF">ENR15_18025</name>
</gene>
<dbReference type="PANTHER" id="PTHR35302:SF1">
    <property type="entry name" value="PROTEIN COFACTOR ASSEMBLY OF COMPLEX C SUBUNIT B CCB1, CHLOROPLASTIC"/>
    <property type="match status" value="1"/>
</dbReference>
<comment type="caution">
    <text evidence="2">The sequence shown here is derived from an EMBL/GenBank/DDBJ whole genome shotgun (WGS) entry which is preliminary data.</text>
</comment>
<dbReference type="EMBL" id="DSPX01000186">
    <property type="protein sequence ID" value="HGG02486.1"/>
    <property type="molecule type" value="Genomic_DNA"/>
</dbReference>
<dbReference type="AlphaFoldDB" id="A0A7C3ZVY2"/>
<sequence length="178" mass="20094">MNLPVLSSTFFLTLLMGVGLVFFIRASVKDRTEQLELFPETDITSTLEQLQQHFHQRAYRLAAVQTEAQQLTFEGFVRPSWFLAIFLSLLAAAGTLCLALVLSLMFPVWGKLGFALLLLSPLAGWFYWQKAGRLEQVRLQVEPLEPAAATSSQMRVKLTGHRDELALVRLLFQQQPAD</sequence>
<dbReference type="PANTHER" id="PTHR35302">
    <property type="match status" value="1"/>
</dbReference>
<keyword evidence="1" id="KW-0812">Transmembrane</keyword>